<dbReference type="AlphaFoldDB" id="A0A378RJ66"/>
<dbReference type="Gene3D" id="2.40.160.20">
    <property type="match status" value="1"/>
</dbReference>
<dbReference type="InterPro" id="IPR000758">
    <property type="entry name" value="Enterovir_OMP"/>
</dbReference>
<gene>
    <name evidence="3" type="ORF">NCTC11179_00582</name>
</gene>
<feature type="domain" description="Outer membrane protein beta-barrel" evidence="2">
    <location>
        <begin position="26"/>
        <end position="190"/>
    </location>
</feature>
<dbReference type="EMBL" id="UGQL01000001">
    <property type="protein sequence ID" value="STZ27052.1"/>
    <property type="molecule type" value="Genomic_DNA"/>
</dbReference>
<organism evidence="3 4">
    <name type="scientific">Myroides odoratus</name>
    <name type="common">Flavobacterium odoratum</name>
    <dbReference type="NCBI Taxonomy" id="256"/>
    <lineage>
        <taxon>Bacteria</taxon>
        <taxon>Pseudomonadati</taxon>
        <taxon>Bacteroidota</taxon>
        <taxon>Flavobacteriia</taxon>
        <taxon>Flavobacteriales</taxon>
        <taxon>Flavobacteriaceae</taxon>
        <taxon>Myroides</taxon>
    </lineage>
</organism>
<feature type="chain" id="PRO_5016623647" description="Outer membrane protein beta-barrel domain-containing protein" evidence="1">
    <location>
        <begin position="21"/>
        <end position="208"/>
    </location>
</feature>
<dbReference type="GO" id="GO:0044384">
    <property type="term" value="C:host outer membrane"/>
    <property type="evidence" value="ECO:0007669"/>
    <property type="project" value="InterPro"/>
</dbReference>
<evidence type="ECO:0000259" key="2">
    <source>
        <dbReference type="Pfam" id="PF13568"/>
    </source>
</evidence>
<protein>
    <recommendedName>
        <fullName evidence="2">Outer membrane protein beta-barrel domain-containing protein</fullName>
    </recommendedName>
</protein>
<dbReference type="RefSeq" id="WP_115090073.1">
    <property type="nucleotide sequence ID" value="NZ_UGQL01000001.1"/>
</dbReference>
<dbReference type="Proteomes" id="UP000255024">
    <property type="component" value="Unassembled WGS sequence"/>
</dbReference>
<reference evidence="3 4" key="1">
    <citation type="submission" date="2018-06" db="EMBL/GenBank/DDBJ databases">
        <authorList>
            <consortium name="Pathogen Informatics"/>
            <person name="Doyle S."/>
        </authorList>
    </citation>
    <scope>NUCLEOTIDE SEQUENCE [LARGE SCALE GENOMIC DNA]</scope>
    <source>
        <strain evidence="3 4">NCTC11179</strain>
    </source>
</reference>
<dbReference type="InterPro" id="IPR011250">
    <property type="entry name" value="OMP/PagP_B-barrel"/>
</dbReference>
<dbReference type="InterPro" id="IPR025665">
    <property type="entry name" value="Beta-barrel_OMP_2"/>
</dbReference>
<feature type="signal peptide" evidence="1">
    <location>
        <begin position="1"/>
        <end position="20"/>
    </location>
</feature>
<evidence type="ECO:0000313" key="4">
    <source>
        <dbReference type="Proteomes" id="UP000255024"/>
    </source>
</evidence>
<dbReference type="SUPFAM" id="SSF56925">
    <property type="entry name" value="OMPA-like"/>
    <property type="match status" value="1"/>
</dbReference>
<evidence type="ECO:0000256" key="1">
    <source>
        <dbReference type="SAM" id="SignalP"/>
    </source>
</evidence>
<dbReference type="Pfam" id="PF13568">
    <property type="entry name" value="OMP_b-brl_2"/>
    <property type="match status" value="1"/>
</dbReference>
<sequence length="208" mass="22894">MKRMITSLLAIFAFSAISHAQTPEKSDKQDVRFRVKSGLNISNVSDDSNSKSKAGFHIGAAAEIFVTDKFSIQPELQYSMQGTKSKNDFIIDGVLVTNMQVNTNYINVPVMAKYYVAEGFSIQAGPQLGFLVKSETEADLRLGSETASITNNIKSNTNKVDFGLNFGAAYDLSFGLFFDARYNLGLTDILKNADGQHRVFQLGVGYKF</sequence>
<accession>A0A378RJ66</accession>
<keyword evidence="4" id="KW-1185">Reference proteome</keyword>
<keyword evidence="1" id="KW-0732">Signal</keyword>
<name>A0A378RJ66_MYROD</name>
<evidence type="ECO:0000313" key="3">
    <source>
        <dbReference type="EMBL" id="STZ27052.1"/>
    </source>
</evidence>
<dbReference type="PROSITE" id="PS00695">
    <property type="entry name" value="ENT_VIR_OMP_2"/>
    <property type="match status" value="1"/>
</dbReference>
<proteinExistence type="predicted"/>